<proteinExistence type="predicted"/>
<reference evidence="1 2" key="1">
    <citation type="journal article" date="2015" name="Int. J. Syst. Evol. Microbiol.">
        <title>Mariniphaga sediminis sp. nov., isolated from coastal sediment.</title>
        <authorList>
            <person name="Wang F.Q."/>
            <person name="Shen Q.Y."/>
            <person name="Chen G.J."/>
            <person name="Du Z.J."/>
        </authorList>
    </citation>
    <scope>NUCLEOTIDE SEQUENCE [LARGE SCALE GENOMIC DNA]</scope>
    <source>
        <strain evidence="1 2">SY21</strain>
    </source>
</reference>
<dbReference type="OrthoDB" id="9762853at2"/>
<evidence type="ECO:0000313" key="2">
    <source>
        <dbReference type="Proteomes" id="UP000266441"/>
    </source>
</evidence>
<keyword evidence="2" id="KW-1185">Reference proteome</keyword>
<organism evidence="1 2">
    <name type="scientific">Mariniphaga sediminis</name>
    <dbReference type="NCBI Taxonomy" id="1628158"/>
    <lineage>
        <taxon>Bacteria</taxon>
        <taxon>Pseudomonadati</taxon>
        <taxon>Bacteroidota</taxon>
        <taxon>Bacteroidia</taxon>
        <taxon>Marinilabiliales</taxon>
        <taxon>Prolixibacteraceae</taxon>
        <taxon>Mariniphaga</taxon>
    </lineage>
</organism>
<dbReference type="Proteomes" id="UP000266441">
    <property type="component" value="Unassembled WGS sequence"/>
</dbReference>
<sequence length="1066" mass="120576">MANCGKEIALTREGTDQEQRYIKALSPGSVKLNNFSLKEWMQFAYRFAAHVNYFGINDDTSPAGNWEEFFKKDEEIEAFLESVGKGSEISPHLALFVAFVQMLELTKNRFNKLTWRHLDFYYKNILKIEKLPPTPDKVHVIFELAKSSVEVKTEDGTDLDGGKDANGQKRIYETQGEFVANKMKVARLRNVYNDHDNSKIKAAENAASFDGLGGDFPDDDIKWWPFGHYNAPDYPELPDAHLGFALASEVLQMKEGERNVRLTIEFNNAPASFPVSMLTENIEIYCSGEKEWLGPFKVQAQVTEEDGGAIYSSGLNVATKKLTLAFQIPKDEKPVVAYNSEIHGENFEAGLPVCRVLIQTENEDGHTLYRRLVEKEIKTITVDIDVRRIESLELESDIGTLNAAKPFYPFGTQPVKRSNFYMGYSELFKKEWETFNIEIGWKNTPEKLGSYDAFVDLYFAYRTDYLFQASSSGYLDGIFLPEALARQIMAKKKDDLTSQLKEALKIVDNNPDNLIVTDNNYFKALIEIRNKEEWVTLPGKLTLFNEDGDGFSTGFSITNAGYETGKNGPARLSLDQSFLHELFPRIYALALASEDPNALIPNEPYTPLVETIRLNYTATASSDFTSTEEAFQENALKVFHEHPFGQSEEHPFLKNQLSFLSAADKKIYAVPTYCKGGELYIGLENVLPQQQVSLLVQVLEGSENPEADSFVGKQKVEWSVLYSNEWKPLNSDYMVSNETDNFLKSGIVRFSIPKGANTDNTRLPSELVWVKAKIHKNYDAVCKAIAIYAQAVLAGFTNNGNELSHLEEGLEAETISKLVQRISTVKGVAQPFSSFGGVPLESDAKYYRRVSERLRHKNRTITLWDYEHIILQQFSGIHKVKCLNHTSETSFLAPGDVLVIVIPDIINKNVFDICQPRVSKALLNEVQDYINKLNSFHVNAVVRNPDYEEVTVNLKVKFYDGFDESFYKKQLNEDITRLLSPWAFERSAEIRFGVTLHRSTVINYIEKLGYVDYVADVKLQKGGETNTKSVSPESPKAILVSAKQHQISTDIKSCTTKIETEETCQS</sequence>
<dbReference type="AlphaFoldDB" id="A0A399D0G1"/>
<dbReference type="RefSeq" id="WP_119349725.1">
    <property type="nucleotide sequence ID" value="NZ_QWET01000006.1"/>
</dbReference>
<accession>A0A399D0G1</accession>
<gene>
    <name evidence="1" type="ORF">D1164_09445</name>
</gene>
<name>A0A399D0G1_9BACT</name>
<dbReference type="EMBL" id="QWET01000006">
    <property type="protein sequence ID" value="RIH65344.1"/>
    <property type="molecule type" value="Genomic_DNA"/>
</dbReference>
<evidence type="ECO:0000313" key="1">
    <source>
        <dbReference type="EMBL" id="RIH65344.1"/>
    </source>
</evidence>
<protein>
    <submittedName>
        <fullName evidence="1">Phage baseplate protein</fullName>
    </submittedName>
</protein>
<comment type="caution">
    <text evidence="1">The sequence shown here is derived from an EMBL/GenBank/DDBJ whole genome shotgun (WGS) entry which is preliminary data.</text>
</comment>